<proteinExistence type="predicted"/>
<dbReference type="Proteomes" id="UP000617951">
    <property type="component" value="Unassembled WGS sequence"/>
</dbReference>
<comment type="caution">
    <text evidence="1">The sequence shown here is derived from an EMBL/GenBank/DDBJ whole genome shotgun (WGS) entry which is preliminary data.</text>
</comment>
<keyword evidence="2" id="KW-1185">Reference proteome</keyword>
<name>A0A926DGY4_9FIRM</name>
<evidence type="ECO:0000313" key="2">
    <source>
        <dbReference type="Proteomes" id="UP000617951"/>
    </source>
</evidence>
<dbReference type="AlphaFoldDB" id="A0A926DGY4"/>
<dbReference type="RefSeq" id="WP_249280307.1">
    <property type="nucleotide sequence ID" value="NZ_JACRSS010000002.1"/>
</dbReference>
<accession>A0A926DGY4</accession>
<sequence length="175" mass="20045">MNIRSELQALRAEIIQNIDAAFDRFLCRLEEQEPELAEVPSPGPQEEIPYESIFKLSSNPAIFKGTKPTGVCFADGRRINAGTWKMVYKAILEDCNKDVEKHVELMNLRGKILGKTRVLLSQDGASMTSPIQLDRNLFVESHYDTEMLLRILMTRILDPVRYDYSQITVAIRNDR</sequence>
<evidence type="ECO:0000313" key="1">
    <source>
        <dbReference type="EMBL" id="MBC8538568.1"/>
    </source>
</evidence>
<gene>
    <name evidence="1" type="ORF">H8693_06435</name>
</gene>
<dbReference type="EMBL" id="JACRSS010000002">
    <property type="protein sequence ID" value="MBC8538568.1"/>
    <property type="molecule type" value="Genomic_DNA"/>
</dbReference>
<organism evidence="1 2">
    <name type="scientific">Guopingia tenuis</name>
    <dbReference type="NCBI Taxonomy" id="2763656"/>
    <lineage>
        <taxon>Bacteria</taxon>
        <taxon>Bacillati</taxon>
        <taxon>Bacillota</taxon>
        <taxon>Clostridia</taxon>
        <taxon>Christensenellales</taxon>
        <taxon>Christensenellaceae</taxon>
        <taxon>Guopingia</taxon>
    </lineage>
</organism>
<reference evidence="1" key="1">
    <citation type="submission" date="2020-08" db="EMBL/GenBank/DDBJ databases">
        <title>Genome public.</title>
        <authorList>
            <person name="Liu C."/>
            <person name="Sun Q."/>
        </authorList>
    </citation>
    <scope>NUCLEOTIDE SEQUENCE</scope>
    <source>
        <strain evidence="1">NSJ-63</strain>
    </source>
</reference>
<protein>
    <submittedName>
        <fullName evidence="1">Uncharacterized protein</fullName>
    </submittedName>
</protein>